<evidence type="ECO:0000256" key="3">
    <source>
        <dbReference type="ARBA" id="ARBA00022989"/>
    </source>
</evidence>
<gene>
    <name evidence="10" type="primary">PRM10_4</name>
    <name evidence="10" type="ORF">H4R20_004221</name>
</gene>
<feature type="transmembrane region" description="Helical" evidence="7">
    <location>
        <begin position="606"/>
        <end position="623"/>
    </location>
</feature>
<feature type="transmembrane region" description="Helical" evidence="7">
    <location>
        <begin position="679"/>
        <end position="696"/>
    </location>
</feature>
<feature type="transmembrane region" description="Helical" evidence="7">
    <location>
        <begin position="524"/>
        <end position="548"/>
    </location>
</feature>
<comment type="subcellular location">
    <subcellularLocation>
        <location evidence="1">Membrane</location>
        <topology evidence="1">Multi-pass membrane protein</topology>
    </subcellularLocation>
</comment>
<feature type="compositionally biased region" description="Basic residues" evidence="6">
    <location>
        <begin position="87"/>
        <end position="97"/>
    </location>
</feature>
<name>A0A9W8LS99_9FUNG</name>
<dbReference type="InterPro" id="IPR024528">
    <property type="entry name" value="ThrE_2"/>
</dbReference>
<protein>
    <submittedName>
        <fullName evidence="10">Pheromone-regulated protein prm10</fullName>
    </submittedName>
</protein>
<sequence length="751" mass="82747">MVSSVAEHIHNIDQQPAGQVDYGEMQSNIGHIRLRPDPAVALATGNIGEMPEEINDEESIPESTAQQRRPGLLSQYMRLMLLDRTRNRNTARRKRWNRTNPKGKQTKINQQPQSLQHCENSGSKAEQARVTWDASDSYTNYLYPANQPEEPGSSQRNEDDLWFDHDNQQQITRHSSLIMRRRTNKALLGFSQALQQPSRMHSPATNNQSARGAISSHGSGFFSSVRRNRANTTNPNTTPLVNTPGVPFRHLSEALPWAYSQRQIASASVCNTPQAATRRPSISSVVGDVSTIPGVSVDNSAIDESLLKLHHAVTPNGFNNTADQTEEQQSILHAIDLLLLYQRFLVLITKALMMYGSPLHHLENNLMRTARLLDLELSASAMPGLVLLSFEDSLTHTSETKIIRCASGWDMHRLDQTNQLLRRVVYSDIEVKEAIKELETIITAAPIYAWYWQVLNWGATSWSLCLLCFGGSWADSGISLVLGLIAGAMSLAAGKFSGYTNFFEVSVSIAAGVLSAALSKWGCFGAISLSATCVLLPGLVMATGVIELSSRHMVAGTVRVFYALLLAFIISYGLLIGVEIYNKIAGNQLLAGAQMDLGQCKPLTRWSWFGLFPVAIINVAVLVNIHWRHWISVTVIAGACYGTFWVFRFYLELNDLATVVASFVLGMVANIWSKFTGQTAYMILLPGEMFLVPGSIGVRGFSSMLSQEEGTKGLGLAIQMITTCLGIMIGLFASTFLVYPRGKQYSALLTV</sequence>
<feature type="transmembrane region" description="Helical" evidence="7">
    <location>
        <begin position="656"/>
        <end position="672"/>
    </location>
</feature>
<evidence type="ECO:0000256" key="2">
    <source>
        <dbReference type="ARBA" id="ARBA00022692"/>
    </source>
</evidence>
<dbReference type="PANTHER" id="PTHR31082:SF4">
    <property type="entry name" value="PHEROMONE-REGULATED MEMBRANE PROTEIN 10"/>
    <property type="match status" value="1"/>
</dbReference>
<dbReference type="Pfam" id="PF06738">
    <property type="entry name" value="ThrE"/>
    <property type="match status" value="1"/>
</dbReference>
<feature type="region of interest" description="Disordered" evidence="6">
    <location>
        <begin position="194"/>
        <end position="216"/>
    </location>
</feature>
<feature type="domain" description="Threonine/Serine exporter ThrE" evidence="9">
    <location>
        <begin position="613"/>
        <end position="736"/>
    </location>
</feature>
<evidence type="ECO:0000313" key="10">
    <source>
        <dbReference type="EMBL" id="KAJ2800008.1"/>
    </source>
</evidence>
<dbReference type="EMBL" id="JANBUO010001066">
    <property type="protein sequence ID" value="KAJ2800008.1"/>
    <property type="molecule type" value="Genomic_DNA"/>
</dbReference>
<proteinExistence type="inferred from homology"/>
<evidence type="ECO:0000259" key="9">
    <source>
        <dbReference type="Pfam" id="PF12821"/>
    </source>
</evidence>
<organism evidence="10 11">
    <name type="scientific">Coemansia guatemalensis</name>
    <dbReference type="NCBI Taxonomy" id="2761395"/>
    <lineage>
        <taxon>Eukaryota</taxon>
        <taxon>Fungi</taxon>
        <taxon>Fungi incertae sedis</taxon>
        <taxon>Zoopagomycota</taxon>
        <taxon>Kickxellomycotina</taxon>
        <taxon>Kickxellomycetes</taxon>
        <taxon>Kickxellales</taxon>
        <taxon>Kickxellaceae</taxon>
        <taxon>Coemansia</taxon>
    </lineage>
</organism>
<dbReference type="GO" id="GO:0016020">
    <property type="term" value="C:membrane"/>
    <property type="evidence" value="ECO:0007669"/>
    <property type="project" value="UniProtKB-SubCell"/>
</dbReference>
<feature type="domain" description="Threonine/serine exporter-like N-terminal" evidence="8">
    <location>
        <begin position="343"/>
        <end position="580"/>
    </location>
</feature>
<dbReference type="Pfam" id="PF12821">
    <property type="entry name" value="ThrE_2"/>
    <property type="match status" value="1"/>
</dbReference>
<dbReference type="OrthoDB" id="413008at2759"/>
<dbReference type="GO" id="GO:0022857">
    <property type="term" value="F:transmembrane transporter activity"/>
    <property type="evidence" value="ECO:0007669"/>
    <property type="project" value="InterPro"/>
</dbReference>
<feature type="region of interest" description="Disordered" evidence="6">
    <location>
        <begin position="87"/>
        <end position="129"/>
    </location>
</feature>
<evidence type="ECO:0000256" key="5">
    <source>
        <dbReference type="ARBA" id="ARBA00034125"/>
    </source>
</evidence>
<dbReference type="InterPro" id="IPR010619">
    <property type="entry name" value="ThrE-like_N"/>
</dbReference>
<evidence type="ECO:0000256" key="4">
    <source>
        <dbReference type="ARBA" id="ARBA00023136"/>
    </source>
</evidence>
<evidence type="ECO:0000256" key="6">
    <source>
        <dbReference type="SAM" id="MobiDB-lite"/>
    </source>
</evidence>
<evidence type="ECO:0000313" key="11">
    <source>
        <dbReference type="Proteomes" id="UP001140094"/>
    </source>
</evidence>
<feature type="transmembrane region" description="Helical" evidence="7">
    <location>
        <begin position="473"/>
        <end position="492"/>
    </location>
</feature>
<evidence type="ECO:0000256" key="1">
    <source>
        <dbReference type="ARBA" id="ARBA00004141"/>
    </source>
</evidence>
<feature type="transmembrane region" description="Helical" evidence="7">
    <location>
        <begin position="560"/>
        <end position="581"/>
    </location>
</feature>
<keyword evidence="11" id="KW-1185">Reference proteome</keyword>
<keyword evidence="3 7" id="KW-1133">Transmembrane helix</keyword>
<comment type="caution">
    <text evidence="10">The sequence shown here is derived from an EMBL/GenBank/DDBJ whole genome shotgun (WGS) entry which is preliminary data.</text>
</comment>
<evidence type="ECO:0000259" key="8">
    <source>
        <dbReference type="Pfam" id="PF06738"/>
    </source>
</evidence>
<dbReference type="PANTHER" id="PTHR31082">
    <property type="entry name" value="PHEROMONE-REGULATED MEMBRANE PROTEIN 10"/>
    <property type="match status" value="1"/>
</dbReference>
<keyword evidence="4 7" id="KW-0472">Membrane</keyword>
<dbReference type="AlphaFoldDB" id="A0A9W8LS99"/>
<comment type="similarity">
    <text evidence="5">Belongs to the ThrE exporter (TC 2.A.79) family.</text>
</comment>
<keyword evidence="2 7" id="KW-0812">Transmembrane</keyword>
<feature type="compositionally biased region" description="Polar residues" evidence="6">
    <location>
        <begin position="102"/>
        <end position="124"/>
    </location>
</feature>
<reference evidence="10" key="1">
    <citation type="submission" date="2022-07" db="EMBL/GenBank/DDBJ databases">
        <title>Phylogenomic reconstructions and comparative analyses of Kickxellomycotina fungi.</title>
        <authorList>
            <person name="Reynolds N.K."/>
            <person name="Stajich J.E."/>
            <person name="Barry K."/>
            <person name="Grigoriev I.V."/>
            <person name="Crous P."/>
            <person name="Smith M.E."/>
        </authorList>
    </citation>
    <scope>NUCLEOTIDE SEQUENCE</scope>
    <source>
        <strain evidence="10">NRRL 1565</strain>
    </source>
</reference>
<dbReference type="Proteomes" id="UP001140094">
    <property type="component" value="Unassembled WGS sequence"/>
</dbReference>
<accession>A0A9W8LS99</accession>
<dbReference type="InterPro" id="IPR051361">
    <property type="entry name" value="ThrE/Ser_Exporter"/>
</dbReference>
<evidence type="ECO:0000256" key="7">
    <source>
        <dbReference type="SAM" id="Phobius"/>
    </source>
</evidence>
<feature type="transmembrane region" description="Helical" evidence="7">
    <location>
        <begin position="716"/>
        <end position="739"/>
    </location>
</feature>
<feature type="transmembrane region" description="Helical" evidence="7">
    <location>
        <begin position="630"/>
        <end position="650"/>
    </location>
</feature>